<dbReference type="InterPro" id="IPR000873">
    <property type="entry name" value="AMP-dep_synth/lig_dom"/>
</dbReference>
<dbReference type="SMART" id="SM00823">
    <property type="entry name" value="PKS_PP"/>
    <property type="match status" value="2"/>
</dbReference>
<dbReference type="PROSITE" id="PS50075">
    <property type="entry name" value="CARRIER"/>
    <property type="match status" value="2"/>
</dbReference>
<dbReference type="Gene3D" id="1.10.1200.10">
    <property type="entry name" value="ACP-like"/>
    <property type="match status" value="2"/>
</dbReference>
<comment type="caution">
    <text evidence="8">The sequence shown here is derived from an EMBL/GenBank/DDBJ whole genome shotgun (WGS) entry which is preliminary data.</text>
</comment>
<dbReference type="InterPro" id="IPR020806">
    <property type="entry name" value="PKS_PP-bd"/>
</dbReference>
<comment type="similarity">
    <text evidence="5">Belongs to the NRP synthetase family.</text>
</comment>
<dbReference type="Gene3D" id="3.30.559.10">
    <property type="entry name" value="Chloramphenicol acetyltransferase-like domain"/>
    <property type="match status" value="3"/>
</dbReference>
<feature type="domain" description="Carrier" evidence="7">
    <location>
        <begin position="1975"/>
        <end position="2051"/>
    </location>
</feature>
<dbReference type="PANTHER" id="PTHR45527">
    <property type="entry name" value="NONRIBOSOMAL PEPTIDE SYNTHETASE"/>
    <property type="match status" value="1"/>
</dbReference>
<evidence type="ECO:0000256" key="2">
    <source>
        <dbReference type="ARBA" id="ARBA00022450"/>
    </source>
</evidence>
<dbReference type="InterPro" id="IPR020845">
    <property type="entry name" value="AMP-binding_CS"/>
</dbReference>
<feature type="region of interest" description="Disordered" evidence="6">
    <location>
        <begin position="61"/>
        <end position="80"/>
    </location>
</feature>
<evidence type="ECO:0000259" key="7">
    <source>
        <dbReference type="PROSITE" id="PS50075"/>
    </source>
</evidence>
<feature type="domain" description="Carrier" evidence="7">
    <location>
        <begin position="874"/>
        <end position="950"/>
    </location>
</feature>
<dbReference type="Gene3D" id="3.30.559.30">
    <property type="entry name" value="Nonribosomal peptide synthetase, condensation domain"/>
    <property type="match status" value="4"/>
</dbReference>
<dbReference type="GO" id="GO:0043041">
    <property type="term" value="P:amino acid activation for nonribosomal peptide biosynthetic process"/>
    <property type="evidence" value="ECO:0007669"/>
    <property type="project" value="TreeGrafter"/>
</dbReference>
<comment type="pathway">
    <text evidence="1">Secondary metabolite biosynthesis.</text>
</comment>
<dbReference type="Pfam" id="PF00501">
    <property type="entry name" value="AMP-binding"/>
    <property type="match status" value="2"/>
</dbReference>
<dbReference type="FunFam" id="3.30.300.30:FF:000015">
    <property type="entry name" value="Nonribosomal peptide synthase SidD"/>
    <property type="match status" value="2"/>
</dbReference>
<dbReference type="GO" id="GO:0016874">
    <property type="term" value="F:ligase activity"/>
    <property type="evidence" value="ECO:0007669"/>
    <property type="project" value="UniProtKB-KW"/>
</dbReference>
<dbReference type="PROSITE" id="PS00455">
    <property type="entry name" value="AMP_BINDING"/>
    <property type="match status" value="2"/>
</dbReference>
<dbReference type="CDD" id="cd05918">
    <property type="entry name" value="A_NRPS_SidN3_like"/>
    <property type="match status" value="2"/>
</dbReference>
<dbReference type="InterPro" id="IPR006162">
    <property type="entry name" value="Ppantetheine_attach_site"/>
</dbReference>
<name>A0A9P8M4G5_9HYPO</name>
<dbReference type="GO" id="GO:0005737">
    <property type="term" value="C:cytoplasm"/>
    <property type="evidence" value="ECO:0007669"/>
    <property type="project" value="TreeGrafter"/>
</dbReference>
<dbReference type="InterPro" id="IPR036736">
    <property type="entry name" value="ACP-like_sf"/>
</dbReference>
<keyword evidence="2" id="KW-0596">Phosphopantetheine</keyword>
<dbReference type="PANTHER" id="PTHR45527:SF1">
    <property type="entry name" value="FATTY ACID SYNTHASE"/>
    <property type="match status" value="1"/>
</dbReference>
<dbReference type="InterPro" id="IPR001242">
    <property type="entry name" value="Condensation_dom"/>
</dbReference>
<dbReference type="Proteomes" id="UP000764110">
    <property type="component" value="Unassembled WGS sequence"/>
</dbReference>
<evidence type="ECO:0000256" key="1">
    <source>
        <dbReference type="ARBA" id="ARBA00005179"/>
    </source>
</evidence>
<evidence type="ECO:0000256" key="4">
    <source>
        <dbReference type="ARBA" id="ARBA00022598"/>
    </source>
</evidence>
<dbReference type="FunFam" id="1.10.1200.10:FF:000005">
    <property type="entry name" value="Nonribosomal peptide synthetase 1"/>
    <property type="match status" value="1"/>
</dbReference>
<dbReference type="InterPro" id="IPR009081">
    <property type="entry name" value="PP-bd_ACP"/>
</dbReference>
<dbReference type="SUPFAM" id="SSF56801">
    <property type="entry name" value="Acetyl-CoA synthetase-like"/>
    <property type="match status" value="2"/>
</dbReference>
<evidence type="ECO:0000256" key="3">
    <source>
        <dbReference type="ARBA" id="ARBA00022553"/>
    </source>
</evidence>
<feature type="region of interest" description="Disordered" evidence="6">
    <location>
        <begin position="782"/>
        <end position="802"/>
    </location>
</feature>
<dbReference type="InterPro" id="IPR023213">
    <property type="entry name" value="CAT-like_dom_sf"/>
</dbReference>
<evidence type="ECO:0000256" key="6">
    <source>
        <dbReference type="SAM" id="MobiDB-lite"/>
    </source>
</evidence>
<dbReference type="FunFam" id="3.40.50.12780:FF:000014">
    <property type="entry name" value="Nonribosomal peptide synthetase 1"/>
    <property type="match status" value="1"/>
</dbReference>
<gene>
    <name evidence="8" type="ORF">MHUMG1_10355</name>
</gene>
<sequence length="2954" mass="327018">MPAGRTIQMWLHGEHTVNCEQEIANYVMKIHYCGSVHHLQNTAEPDEKELTGVIDEKQHPRYPEKEEEMGTANDGQSLQQAGPSLWRDVDYEPFPDLPLSVQQPVPDRIQHQFEVGSLKATPALINASWALVSSRLKNLPHVIFGTTILPSEAAGKQDNISVSATDISPIRVSLSGHQNISEYLGAMEKQMADERQDGKSRLNATEEQQIHTLLVHHTRTRGIRHCQTDGGEQSAHTYALVIETWRSENKMTFISSFDATVIKQWEVRKLLRRLEYVSIQIGNASPDQKLKDINMVTPDELDKLWKWNATTPAQVNQCMYSMFEKQVQVQPNAPAICAWDGELSYGELYRLAKKLAFTLVGQGIGPEVLVPLCFEKSMWTAVAMLGVTMARGAFILLDPSFPEKRLHDVVGQVNARLMLSSASNQALSSRLVNNVIVISPDYFRSVDSEQEDEDHINKQATRQLPYCNPSSLLFLCFTSGSTGTSKGAMATHANIASALHHQVRYLHLTPESRIFDFASYSFATTLCNFFLAIYAGGCLCVPGEEDRRRRLPESITALRANVMEVTPTLARLLSPEDTPTLELIIFSGERSDQRDFEPWWGSKVHVAHTYGSSECLFNSTINYQPPALEETIHIGRAVGAVAWVVDPDDYSELLPIGAIGELLLEGPIVGRGYLGNPKKTASVFINDPAWLLQGSSSQPGRHGRLYRTGDLVKFNGDGTLVFIGRKDTQVKVRGQRVELSEVDHWVRKCTPEAIHVAAEVIVPQNGKTRPFLAAFIQLGPEQHPQQSSSNATSKGNEFDPAGGVGILPTSDSVEKRIAEQLPSYMVPTVFLTMRKLPTTNTGKLNRKQLRSIGASLPIERLAAMRASRRVMSGQVATEAEQCVQKLWSQVLNIDACNLGLEDNFFHLGGDSIAAMMMTREARKIGLKLTVADILRYPTIGQFAKHSISRSATESKGIEAFSLLGDRFDIASFLRVISSQYHDVDPARVQDVCPCTPLQEGLMSLALKQAGDYIMQVVIELAPDVRLNDLCTAWEQVTRATPVLRTRIVQHDHHGLVQIVLDEDIRWIHATGLENYQMSDKAHSMALGDPLTRYALVRDDAGKAKWLVWTVHHCLFDGWSMNLIAEAVHRAYLGKQIDNGPGFQSFIKYIQDQKDDALVDYWRRAMAGSECVPFPEPLPSTKQPVKAASNVEEFEFPRIQTSANVSTATLIRAAWALIAGRTTNSHDVVFGSTVSGRSAPVEGVESMVAPTFTTIPVRVTLPGNQRVSDYLDTVQQQSTDMIPFEQAGLHRIAKISPECRKACMFQTLLVIQPQDANSTEVVFGTWNWDDKQMTGMGTYAITLQVHLGSDTVMASAAFDATVIEAWVLKGLLRRLPFVMRQLNDAQDMTLSEVKTATAQDLNQIWEWNKVVPESVERCVHDIIDQKAQLQPHSPAVCAWDGSLTYGELGRLATILAGQLVSSGVEPGMVIPLCFHKSMWTTVSMLAVLKAGGAFILLDCSVPQDYLQHLVRQVDARLILSSPDTQSIASRLCPDILVVGPESLSSMEGKTFGPLPSIKPESVAYIVFTSGSTGNPKGVVIPHTSFSSAIHHQAGLLFSRGSRIFDFASHSFDAPIHNTLMILAAGGCLCVPRDEDRKDNLAASMASLRANVATLTPSVARTLSPEQVPELKSILFVGEMLHATDVAPWWGKADVVNIYGPTECTPVSTMNFLSARPQDASCMGRGVGLVTWVVDPDNHDHLLPPGCIGELVLEGPLVGRGYLNDPERNATVFIEDPKWLTLGAFSQPGRRGRLYKTGDLVRYNKDGSLTCIGRRDAQVKIRGQRVELGEVEQHVRARIPGVKQAAAEVIVPGGQGAVPTLAVFVAMDDATSPFPSRSRNGDSRRTPISTASSGTNGTCNGTLVPQVIAISAQVENELARRLPAYMLPTVYFALEALPLNNSGKTDRRRLRQLGASFSAQQLAELRTRSDSHVQKRPPSTSAERELQRIWAGVLNINAATIGIDDSFLRLGGDSITAMQVSAAARLSGVGISTAEILQKKTIALLAATPSACEIKPDPAVNPTNAAETDDGQPFRLSPIQQLYMQVHENPTSQPFDQSFLLELRASVSLSSVSRSIEAIVSRHPMLRARFSQTSQGAWQQHISSDILGSFHVCQEHTSESSASKANNGAIGRCRQRLNIEDGPLVAAVLFQDTKSQSLFITIHHLVVDLVSWRILLQELEMLITKRPIYTQVVTSFRTWCSLQAQYAASQLGPGEGHGTTTIQPSPLSYWGFDVVPARNSTLTTSQFVLDEPSTDAIMGSCNEAFGTRPVELMITALAYSFSTVFTDRPPVSIFSEGHGREPWDDLVDLSHTVGWFTTIFPVHAPALGHANLLDVTCRTKDFIRSFPKNGWSYFTSKFADEKAAAANISEFPVEVLFNYAGSYQQFERDDALFRNIVMPNDPTSTFSTGLRQLALFDIEAHVDRGRFTVSFDFPDNIRHRDRIEAWVEQYQVTLKQLAETLKDRPFQCTLSNFPMAFTSYEDINEFQRRLNSSWGITRVEDIDDVYPCTPLQKDMLKAQKKDPRKYRIELGVTIRGCQDKAVDLLRIEQAWAAVVRRQSLLRTLLVDDIPGTNEPMHIVLKDYVPKISHVQAAENVPLQARPRVVGYQKHGPQHHLSVYQCNGNVAQLQLEINHAICDGYSIDLLLRDFRSAYNRTLEPNGPLFGEYVKYIFKQRPWSTESKLHDEGSDDFVPCLIPVLGDSQDRKHSSTFRVDVPDMDTFKIRTFCAEWEITAATLIKTAWAIVLYKYTGLTSPCFGNLVSGRDAPVAEASNMFGPLMDLVPCRVDLVKEQKSVLQILRNLNAEFIHSLSNQTPTGTKVRQRSNKPFNTAISFQRAAPDLPLTDDGHSIFMCDWLDPVEWDIYVRVEDSTDTISVTLEFWQDKASQNAAVGVAECLSAAISSITADPDKSLRAIL</sequence>
<dbReference type="InterPro" id="IPR042099">
    <property type="entry name" value="ANL_N_sf"/>
</dbReference>
<dbReference type="CDD" id="cd19534">
    <property type="entry name" value="E_NRPS"/>
    <property type="match status" value="1"/>
</dbReference>
<feature type="compositionally biased region" description="Polar residues" evidence="6">
    <location>
        <begin position="1884"/>
        <end position="1895"/>
    </location>
</feature>
<evidence type="ECO:0000313" key="8">
    <source>
        <dbReference type="EMBL" id="KAH0591910.1"/>
    </source>
</evidence>
<reference evidence="8 9" key="1">
    <citation type="submission" date="2020-07" db="EMBL/GenBank/DDBJ databases">
        <title>Metarhizium humberi genome.</title>
        <authorList>
            <person name="Lysoe E."/>
        </authorList>
    </citation>
    <scope>NUCLEOTIDE SEQUENCE [LARGE SCALE GENOMIC DNA]</scope>
    <source>
        <strain evidence="8 9">ESALQ1638</strain>
    </source>
</reference>
<dbReference type="Gene3D" id="3.40.50.12780">
    <property type="entry name" value="N-terminal domain of ligase-like"/>
    <property type="match status" value="2"/>
</dbReference>
<dbReference type="InterPro" id="IPR045851">
    <property type="entry name" value="AMP-bd_C_sf"/>
</dbReference>
<dbReference type="CDD" id="cd19542">
    <property type="entry name" value="CT_NRPS-like"/>
    <property type="match status" value="1"/>
</dbReference>
<dbReference type="GO" id="GO:0031177">
    <property type="term" value="F:phosphopantetheine binding"/>
    <property type="evidence" value="ECO:0007669"/>
    <property type="project" value="InterPro"/>
</dbReference>
<dbReference type="InterPro" id="IPR010071">
    <property type="entry name" value="AA_adenyl_dom"/>
</dbReference>
<feature type="compositionally biased region" description="Polar residues" evidence="6">
    <location>
        <begin position="783"/>
        <end position="795"/>
    </location>
</feature>
<proteinExistence type="inferred from homology"/>
<keyword evidence="4" id="KW-0436">Ligase</keyword>
<dbReference type="CDD" id="cd19545">
    <property type="entry name" value="FUM14_C_NRPS-like"/>
    <property type="match status" value="1"/>
</dbReference>
<dbReference type="Gene3D" id="3.30.300.30">
    <property type="match status" value="2"/>
</dbReference>
<dbReference type="PROSITE" id="PS00012">
    <property type="entry name" value="PHOSPHOPANTETHEINE"/>
    <property type="match status" value="2"/>
</dbReference>
<dbReference type="FunFam" id="3.30.559.30:FF:000002">
    <property type="entry name" value="Nonribosomal peptide synthase Pes1"/>
    <property type="match status" value="1"/>
</dbReference>
<evidence type="ECO:0000256" key="5">
    <source>
        <dbReference type="ARBA" id="ARBA00029454"/>
    </source>
</evidence>
<dbReference type="GO" id="GO:0044550">
    <property type="term" value="P:secondary metabolite biosynthetic process"/>
    <property type="evidence" value="ECO:0007669"/>
    <property type="project" value="TreeGrafter"/>
</dbReference>
<dbReference type="Pfam" id="PF00668">
    <property type="entry name" value="Condensation"/>
    <property type="match status" value="3"/>
</dbReference>
<accession>A0A9P8M4G5</accession>
<feature type="region of interest" description="Disordered" evidence="6">
    <location>
        <begin position="1870"/>
        <end position="1895"/>
    </location>
</feature>
<dbReference type="EMBL" id="JACEFI010000042">
    <property type="protein sequence ID" value="KAH0591910.1"/>
    <property type="molecule type" value="Genomic_DNA"/>
</dbReference>
<organism evidence="8 9">
    <name type="scientific">Metarhizium humberi</name>
    <dbReference type="NCBI Taxonomy" id="2596975"/>
    <lineage>
        <taxon>Eukaryota</taxon>
        <taxon>Fungi</taxon>
        <taxon>Dikarya</taxon>
        <taxon>Ascomycota</taxon>
        <taxon>Pezizomycotina</taxon>
        <taxon>Sordariomycetes</taxon>
        <taxon>Hypocreomycetidae</taxon>
        <taxon>Hypocreales</taxon>
        <taxon>Clavicipitaceae</taxon>
        <taxon>Metarhizium</taxon>
    </lineage>
</organism>
<keyword evidence="9" id="KW-1185">Reference proteome</keyword>
<dbReference type="SUPFAM" id="SSF47336">
    <property type="entry name" value="ACP-like"/>
    <property type="match status" value="2"/>
</dbReference>
<protein>
    <recommendedName>
        <fullName evidence="7">Carrier domain-containing protein</fullName>
    </recommendedName>
</protein>
<dbReference type="SUPFAM" id="SSF52777">
    <property type="entry name" value="CoA-dependent acyltransferases"/>
    <property type="match status" value="7"/>
</dbReference>
<keyword evidence="3" id="KW-0597">Phosphoprotein</keyword>
<evidence type="ECO:0000313" key="9">
    <source>
        <dbReference type="Proteomes" id="UP000764110"/>
    </source>
</evidence>
<dbReference type="FunFam" id="3.30.559.30:FF:000003">
    <property type="entry name" value="Nonribosomal peptide synthase SidD"/>
    <property type="match status" value="1"/>
</dbReference>
<dbReference type="Pfam" id="PF00550">
    <property type="entry name" value="PP-binding"/>
    <property type="match status" value="2"/>
</dbReference>
<dbReference type="NCBIfam" id="TIGR01733">
    <property type="entry name" value="AA-adenyl-dom"/>
    <property type="match status" value="1"/>
</dbReference>